<evidence type="ECO:0000313" key="2">
    <source>
        <dbReference type="Proteomes" id="UP001566132"/>
    </source>
</evidence>
<accession>A0ABD1FAZ5</accession>
<gene>
    <name evidence="1" type="ORF">ABEB36_000344</name>
</gene>
<organism evidence="1 2">
    <name type="scientific">Hypothenemus hampei</name>
    <name type="common">Coffee berry borer</name>
    <dbReference type="NCBI Taxonomy" id="57062"/>
    <lineage>
        <taxon>Eukaryota</taxon>
        <taxon>Metazoa</taxon>
        <taxon>Ecdysozoa</taxon>
        <taxon>Arthropoda</taxon>
        <taxon>Hexapoda</taxon>
        <taxon>Insecta</taxon>
        <taxon>Pterygota</taxon>
        <taxon>Neoptera</taxon>
        <taxon>Endopterygota</taxon>
        <taxon>Coleoptera</taxon>
        <taxon>Polyphaga</taxon>
        <taxon>Cucujiformia</taxon>
        <taxon>Curculionidae</taxon>
        <taxon>Scolytinae</taxon>
        <taxon>Hypothenemus</taxon>
    </lineage>
</organism>
<dbReference type="Proteomes" id="UP001566132">
    <property type="component" value="Unassembled WGS sequence"/>
</dbReference>
<keyword evidence="2" id="KW-1185">Reference proteome</keyword>
<reference evidence="1 2" key="1">
    <citation type="submission" date="2024-05" db="EMBL/GenBank/DDBJ databases">
        <title>Genetic variation in Jamaican populations of the coffee berry borer (Hypothenemus hampei).</title>
        <authorList>
            <person name="Errbii M."/>
            <person name="Myrie A."/>
        </authorList>
    </citation>
    <scope>NUCLEOTIDE SEQUENCE [LARGE SCALE GENOMIC DNA]</scope>
    <source>
        <strain evidence="1">JA-Hopewell-2020-01-JO</strain>
        <tissue evidence="1">Whole body</tissue>
    </source>
</reference>
<evidence type="ECO:0000313" key="1">
    <source>
        <dbReference type="EMBL" id="KAL1516426.1"/>
    </source>
</evidence>
<dbReference type="AlphaFoldDB" id="A0ABD1FAZ5"/>
<protein>
    <submittedName>
        <fullName evidence="1">Uncharacterized protein</fullName>
    </submittedName>
</protein>
<dbReference type="EMBL" id="JBDJPC010000001">
    <property type="protein sequence ID" value="KAL1516426.1"/>
    <property type="molecule type" value="Genomic_DNA"/>
</dbReference>
<name>A0ABD1FAZ5_HYPHA</name>
<comment type="caution">
    <text evidence="1">The sequence shown here is derived from an EMBL/GenBank/DDBJ whole genome shotgun (WGS) entry which is preliminary data.</text>
</comment>
<proteinExistence type="predicted"/>
<sequence length="114" mass="13034">MHLSLMFPSKYKSQKIKYKEEYRDDPKGRYHLYSFYERREHTRSSPEVNVWCGISKFGVRGPPFCNDQTLTGDSNLDILSVGRRSAIASFGLVHIAVFPNCGDKSLGDSRLSKI</sequence>